<evidence type="ECO:0000313" key="6">
    <source>
        <dbReference type="Proteomes" id="UP001318860"/>
    </source>
</evidence>
<evidence type="ECO:0000259" key="4">
    <source>
        <dbReference type="Pfam" id="PF25014"/>
    </source>
</evidence>
<keyword evidence="1" id="KW-0175">Coiled coil</keyword>
<feature type="compositionally biased region" description="Basic and acidic residues" evidence="2">
    <location>
        <begin position="178"/>
        <end position="196"/>
    </location>
</feature>
<sequence>MINTLRTEADELHAQIKNLEDEKESLIGDTHNLSTRVKEMEEKLNRLQDLNKNVESQNSSLQTNFAEARSSLDHLSEKLSSVKPDEEVEETVSSKDEPESVPSLSENKLHKANTDQKDVQNQNQNQNQNPVDSKSEETEEVKEVDVNVNQISEQPSAPKEEEEEEEVKKPVKKTVTFLDEKPKEHGAVDHPDEPVKNEANAETTKEDDLNWQQILLSGTEDREKILLKEYTAILRNYKEVKKKLSDTEKKDRDSEFDITVQMRELKQAIHKRDQEIQHLRQKLNVLQDNKDVNGDIKPEDEEIDVPVICKDDEIKFVLAPTISAVEEKLRVEIDAILDENLDFWLRFSTAHHQVQKFKSEVQDLQDEISKLREKKKQEGSVTAQQKSEVRPIYKHLREIQTELTVWLEQSVSLKDELKRRFESLCGIQEEITKALKEGVEEEEIKFSSHQAAKLQGEILNMKQENNKVREELQSGLDHVSVLQLEIEKTLRQLHEEFGISSDQPKLQHTMSKARVPLRSFIFGTRAKKQKHSLFSFMHPNRKFHVVRAGVPLTDQ</sequence>
<gene>
    <name evidence="5" type="ORF">DH2020_013801</name>
</gene>
<keyword evidence="6" id="KW-1185">Reference proteome</keyword>
<feature type="compositionally biased region" description="Polar residues" evidence="2">
    <location>
        <begin position="51"/>
        <end position="65"/>
    </location>
</feature>
<comment type="caution">
    <text evidence="5">The sequence shown here is derived from an EMBL/GenBank/DDBJ whole genome shotgun (WGS) entry which is preliminary data.</text>
</comment>
<feature type="coiled-coil region" evidence="1">
    <location>
        <begin position="354"/>
        <end position="381"/>
    </location>
</feature>
<evidence type="ECO:0000259" key="3">
    <source>
        <dbReference type="Pfam" id="PF24918"/>
    </source>
</evidence>
<name>A0ABR0X3B6_REHGL</name>
<feature type="compositionally biased region" description="Basic and acidic residues" evidence="2">
    <location>
        <begin position="107"/>
        <end position="118"/>
    </location>
</feature>
<evidence type="ECO:0000313" key="5">
    <source>
        <dbReference type="EMBL" id="KAK6154162.1"/>
    </source>
</evidence>
<dbReference type="InterPro" id="IPR056888">
    <property type="entry name" value="NET2A-D/KIP1-like_dom"/>
</dbReference>
<feature type="compositionally biased region" description="Low complexity" evidence="2">
    <location>
        <begin position="120"/>
        <end position="132"/>
    </location>
</feature>
<protein>
    <submittedName>
        <fullName evidence="5">Uncharacterized protein</fullName>
    </submittedName>
</protein>
<feature type="domain" description="NET2A-D/KIP1-like alpha-helical" evidence="4">
    <location>
        <begin position="2"/>
        <end position="82"/>
    </location>
</feature>
<dbReference type="EMBL" id="JABTTQ020000006">
    <property type="protein sequence ID" value="KAK6154162.1"/>
    <property type="molecule type" value="Genomic_DNA"/>
</dbReference>
<feature type="coiled-coil region" evidence="1">
    <location>
        <begin position="227"/>
        <end position="289"/>
    </location>
</feature>
<accession>A0ABR0X3B6</accession>
<dbReference type="PANTHER" id="PTHR31631">
    <property type="entry name" value="PROTEIN NETWORKED 2D"/>
    <property type="match status" value="1"/>
</dbReference>
<evidence type="ECO:0000256" key="1">
    <source>
        <dbReference type="SAM" id="Coils"/>
    </source>
</evidence>
<dbReference type="Pfam" id="PF25014">
    <property type="entry name" value="NET2A"/>
    <property type="match status" value="1"/>
</dbReference>
<proteinExistence type="predicted"/>
<feature type="region of interest" description="Disordered" evidence="2">
    <location>
        <begin position="51"/>
        <end position="205"/>
    </location>
</feature>
<feature type="compositionally biased region" description="Basic and acidic residues" evidence="2">
    <location>
        <begin position="133"/>
        <end position="145"/>
    </location>
</feature>
<dbReference type="Proteomes" id="UP001318860">
    <property type="component" value="Unassembled WGS sequence"/>
</dbReference>
<dbReference type="InterPro" id="IPR056889">
    <property type="entry name" value="NET2A-D/KIP1-like_C"/>
</dbReference>
<evidence type="ECO:0000256" key="2">
    <source>
        <dbReference type="SAM" id="MobiDB-lite"/>
    </source>
</evidence>
<organism evidence="5 6">
    <name type="scientific">Rehmannia glutinosa</name>
    <name type="common">Chinese foxglove</name>
    <dbReference type="NCBI Taxonomy" id="99300"/>
    <lineage>
        <taxon>Eukaryota</taxon>
        <taxon>Viridiplantae</taxon>
        <taxon>Streptophyta</taxon>
        <taxon>Embryophyta</taxon>
        <taxon>Tracheophyta</taxon>
        <taxon>Spermatophyta</taxon>
        <taxon>Magnoliopsida</taxon>
        <taxon>eudicotyledons</taxon>
        <taxon>Gunneridae</taxon>
        <taxon>Pentapetalae</taxon>
        <taxon>asterids</taxon>
        <taxon>lamiids</taxon>
        <taxon>Lamiales</taxon>
        <taxon>Orobanchaceae</taxon>
        <taxon>Rehmannieae</taxon>
        <taxon>Rehmannia</taxon>
    </lineage>
</organism>
<dbReference type="PANTHER" id="PTHR31631:SF0">
    <property type="entry name" value="PROTEIN NETWORKED 2D"/>
    <property type="match status" value="1"/>
</dbReference>
<reference evidence="5 6" key="1">
    <citation type="journal article" date="2021" name="Comput. Struct. Biotechnol. J.">
        <title>De novo genome assembly of the potent medicinal plant Rehmannia glutinosa using nanopore technology.</title>
        <authorList>
            <person name="Ma L."/>
            <person name="Dong C."/>
            <person name="Song C."/>
            <person name="Wang X."/>
            <person name="Zheng X."/>
            <person name="Niu Y."/>
            <person name="Chen S."/>
            <person name="Feng W."/>
        </authorList>
    </citation>
    <scope>NUCLEOTIDE SEQUENCE [LARGE SCALE GENOMIC DNA]</scope>
    <source>
        <strain evidence="5">DH-2019</strain>
    </source>
</reference>
<feature type="domain" description="NET2A-D/KIP1-like C-terminal" evidence="3">
    <location>
        <begin position="326"/>
        <end position="501"/>
    </location>
</feature>
<dbReference type="Pfam" id="PF24918">
    <property type="entry name" value="NET2A_C"/>
    <property type="match status" value="1"/>
</dbReference>